<dbReference type="GO" id="GO:0003735">
    <property type="term" value="F:structural constituent of ribosome"/>
    <property type="evidence" value="ECO:0007669"/>
    <property type="project" value="InterPro"/>
</dbReference>
<organism evidence="6">
    <name type="scientific">uncultured organism</name>
    <dbReference type="NCBI Taxonomy" id="155900"/>
    <lineage>
        <taxon>unclassified sequences</taxon>
        <taxon>environmental samples</taxon>
    </lineage>
</organism>
<evidence type="ECO:0000256" key="1">
    <source>
        <dbReference type="ARBA" id="ARBA00009254"/>
    </source>
</evidence>
<dbReference type="SUPFAM" id="SSF46561">
    <property type="entry name" value="Ribosomal protein L29 (L29p)"/>
    <property type="match status" value="1"/>
</dbReference>
<proteinExistence type="inferred from homology"/>
<evidence type="ECO:0000256" key="2">
    <source>
        <dbReference type="ARBA" id="ARBA00022980"/>
    </source>
</evidence>
<dbReference type="InterPro" id="IPR050063">
    <property type="entry name" value="Ribosomal_protein_uL29"/>
</dbReference>
<dbReference type="EMBL" id="MN079081">
    <property type="protein sequence ID" value="QEA04262.1"/>
    <property type="molecule type" value="Genomic_DNA"/>
</dbReference>
<accession>A0A5B8RA47</accession>
<dbReference type="GO" id="GO:1990904">
    <property type="term" value="C:ribonucleoprotein complex"/>
    <property type="evidence" value="ECO:0007669"/>
    <property type="project" value="UniProtKB-KW"/>
</dbReference>
<evidence type="ECO:0000256" key="4">
    <source>
        <dbReference type="ARBA" id="ARBA00035204"/>
    </source>
</evidence>
<dbReference type="InterPro" id="IPR036049">
    <property type="entry name" value="Ribosomal_uL29_sf"/>
</dbReference>
<dbReference type="AlphaFoldDB" id="A0A5B8RA47"/>
<sequence>MKVSELRDKDASALQQELLERRKEQFNLRMQQASGQLGRPDQLGKVRRDIARIKTVINEKQRSSEAS</sequence>
<reference evidence="6" key="1">
    <citation type="submission" date="2019-06" db="EMBL/GenBank/DDBJ databases">
        <authorList>
            <person name="Murdoch R.W."/>
            <person name="Fathepure B."/>
        </authorList>
    </citation>
    <scope>NUCLEOTIDE SEQUENCE</scope>
</reference>
<dbReference type="Gene3D" id="1.10.287.310">
    <property type="match status" value="1"/>
</dbReference>
<evidence type="ECO:0000256" key="3">
    <source>
        <dbReference type="ARBA" id="ARBA00023274"/>
    </source>
</evidence>
<comment type="similarity">
    <text evidence="1">Belongs to the universal ribosomal protein uL29 family.</text>
</comment>
<dbReference type="NCBIfam" id="TIGR00012">
    <property type="entry name" value="L29"/>
    <property type="match status" value="1"/>
</dbReference>
<dbReference type="HAMAP" id="MF_00374">
    <property type="entry name" value="Ribosomal_uL29"/>
    <property type="match status" value="1"/>
</dbReference>
<dbReference type="CDD" id="cd00427">
    <property type="entry name" value="Ribosomal_L29_HIP"/>
    <property type="match status" value="1"/>
</dbReference>
<dbReference type="PANTHER" id="PTHR10916">
    <property type="entry name" value="60S RIBOSOMAL PROTEIN L35/50S RIBOSOMAL PROTEIN L29"/>
    <property type="match status" value="1"/>
</dbReference>
<gene>
    <name evidence="6" type="primary">rpmC</name>
    <name evidence="6" type="ORF">KBTEX_00566</name>
</gene>
<dbReference type="Pfam" id="PF00831">
    <property type="entry name" value="Ribosomal_L29"/>
    <property type="match status" value="1"/>
</dbReference>
<dbReference type="PANTHER" id="PTHR10916:SF0">
    <property type="entry name" value="LARGE RIBOSOMAL SUBUNIT PROTEIN UL29C"/>
    <property type="match status" value="1"/>
</dbReference>
<evidence type="ECO:0000313" key="6">
    <source>
        <dbReference type="EMBL" id="QEA04262.1"/>
    </source>
</evidence>
<protein>
    <recommendedName>
        <fullName evidence="4">Large ribosomal subunit protein uL29</fullName>
    </recommendedName>
    <alternativeName>
        <fullName evidence="5">50S ribosomal protein L29</fullName>
    </alternativeName>
</protein>
<evidence type="ECO:0000256" key="5">
    <source>
        <dbReference type="ARBA" id="ARBA00035476"/>
    </source>
</evidence>
<dbReference type="InterPro" id="IPR001854">
    <property type="entry name" value="Ribosomal_uL29"/>
</dbReference>
<dbReference type="FunFam" id="1.10.287.310:FF:000001">
    <property type="entry name" value="50S ribosomal protein L29"/>
    <property type="match status" value="1"/>
</dbReference>
<keyword evidence="2 6" id="KW-0689">Ribosomal protein</keyword>
<keyword evidence="3" id="KW-0687">Ribonucleoprotein</keyword>
<name>A0A5B8RA47_9ZZZZ</name>